<gene>
    <name evidence="2" type="ORF">HDA39_003740</name>
</gene>
<dbReference type="Proteomes" id="UP000549971">
    <property type="component" value="Unassembled WGS sequence"/>
</dbReference>
<proteinExistence type="predicted"/>
<keyword evidence="2" id="KW-0808">Transferase</keyword>
<dbReference type="Gene3D" id="3.40.630.30">
    <property type="match status" value="1"/>
</dbReference>
<reference evidence="2 3" key="1">
    <citation type="submission" date="2020-08" db="EMBL/GenBank/DDBJ databases">
        <title>Sequencing the genomes of 1000 actinobacteria strains.</title>
        <authorList>
            <person name="Klenk H.-P."/>
        </authorList>
    </citation>
    <scope>NUCLEOTIDE SEQUENCE [LARGE SCALE GENOMIC DNA]</scope>
    <source>
        <strain evidence="2 3">DSM 28967</strain>
    </source>
</reference>
<sequence>MVAARPGRADAARVEIRRAEIADAEAGAWCHLLCWQEAYAGLLDPRRLQEKTDPTGFGRRTERWAGAIEAGVVRWLAFNPGLDVPIQDRVIGFSSPGPGRDDDAPTPLELYSVYVRKAWWGSGLGQRLLDVAIGKEAASLWLLEGNERALAFYRRNGFVADGARVDEEFFGVPELRMVRPAQ</sequence>
<accession>A0A7W9J7E6</accession>
<dbReference type="InterPro" id="IPR000182">
    <property type="entry name" value="GNAT_dom"/>
</dbReference>
<dbReference type="InterPro" id="IPR016181">
    <property type="entry name" value="Acyl_CoA_acyltransferase"/>
</dbReference>
<evidence type="ECO:0000259" key="1">
    <source>
        <dbReference type="PROSITE" id="PS51186"/>
    </source>
</evidence>
<evidence type="ECO:0000313" key="2">
    <source>
        <dbReference type="EMBL" id="MBB5837006.1"/>
    </source>
</evidence>
<name>A0A7W9J7E6_9ACTN</name>
<dbReference type="RefSeq" id="WP_184796659.1">
    <property type="nucleotide sequence ID" value="NZ_JACHMY010000001.1"/>
</dbReference>
<dbReference type="Pfam" id="PF13508">
    <property type="entry name" value="Acetyltransf_7"/>
    <property type="match status" value="1"/>
</dbReference>
<organism evidence="2 3">
    <name type="scientific">Kribbella italica</name>
    <dbReference type="NCBI Taxonomy" id="1540520"/>
    <lineage>
        <taxon>Bacteria</taxon>
        <taxon>Bacillati</taxon>
        <taxon>Actinomycetota</taxon>
        <taxon>Actinomycetes</taxon>
        <taxon>Propionibacteriales</taxon>
        <taxon>Kribbellaceae</taxon>
        <taxon>Kribbella</taxon>
    </lineage>
</organism>
<feature type="domain" description="N-acetyltransferase" evidence="1">
    <location>
        <begin position="43"/>
        <end position="182"/>
    </location>
</feature>
<dbReference type="SUPFAM" id="SSF55729">
    <property type="entry name" value="Acyl-CoA N-acyltransferases (Nat)"/>
    <property type="match status" value="1"/>
</dbReference>
<protein>
    <submittedName>
        <fullName evidence="2">GNAT superfamily N-acetyltransferase</fullName>
    </submittedName>
</protein>
<dbReference type="PROSITE" id="PS51186">
    <property type="entry name" value="GNAT"/>
    <property type="match status" value="1"/>
</dbReference>
<comment type="caution">
    <text evidence="2">The sequence shown here is derived from an EMBL/GenBank/DDBJ whole genome shotgun (WGS) entry which is preliminary data.</text>
</comment>
<evidence type="ECO:0000313" key="3">
    <source>
        <dbReference type="Proteomes" id="UP000549971"/>
    </source>
</evidence>
<dbReference type="AlphaFoldDB" id="A0A7W9J7E6"/>
<dbReference type="GO" id="GO:0016747">
    <property type="term" value="F:acyltransferase activity, transferring groups other than amino-acyl groups"/>
    <property type="evidence" value="ECO:0007669"/>
    <property type="project" value="InterPro"/>
</dbReference>
<keyword evidence="3" id="KW-1185">Reference proteome</keyword>
<dbReference type="EMBL" id="JACHMY010000001">
    <property type="protein sequence ID" value="MBB5837006.1"/>
    <property type="molecule type" value="Genomic_DNA"/>
</dbReference>